<name>A0A7S3YHN4_9EUKA</name>
<feature type="compositionally biased region" description="Low complexity" evidence="1">
    <location>
        <begin position="233"/>
        <end position="266"/>
    </location>
</feature>
<feature type="signal peptide" evidence="2">
    <location>
        <begin position="1"/>
        <end position="30"/>
    </location>
</feature>
<proteinExistence type="predicted"/>
<feature type="compositionally biased region" description="Pro residues" evidence="1">
    <location>
        <begin position="202"/>
        <end position="232"/>
    </location>
</feature>
<feature type="chain" id="PRO_5031422094" description="DUF5648 domain-containing protein" evidence="2">
    <location>
        <begin position="31"/>
        <end position="1910"/>
    </location>
</feature>
<evidence type="ECO:0000256" key="2">
    <source>
        <dbReference type="SAM" id="SignalP"/>
    </source>
</evidence>
<dbReference type="PANTHER" id="PTHR46155">
    <property type="entry name" value="BIFUNCTIONAL INHIBITOR/LIPID-TRANSFER PROTEIN/SEED STORAGE 2S ALBUMIN SUPERFAMILY PROTEIN"/>
    <property type="match status" value="1"/>
</dbReference>
<evidence type="ECO:0000256" key="1">
    <source>
        <dbReference type="SAM" id="MobiDB-lite"/>
    </source>
</evidence>
<dbReference type="EMBL" id="HBIV01007067">
    <property type="protein sequence ID" value="CAE0651887.1"/>
    <property type="molecule type" value="Transcribed_RNA"/>
</dbReference>
<sequence>MRGLHHSRPGCSHTVALALILLNSSPGSFALRNQPLDVKKSEGKPSSLVEHRDVGTAICDDDQYCLFKKNQHVCAHIFRTSNKEETGMEQDFWEATDQVPLKAEWERRSQNYTNPSWCISLPEAYSYTCQGGIEDRPCDCSLWNCAGTDVCDFLEYEMENEEEPFSSTYVQSCVRSCCPEDAAACLSEDEPTSEPTSQPTLQPTPEPTLQPTPEPTLQPIPEPTPQPTPEPTLEPTSNPTDAPTTSYPTPSPTLGPTAYPTEYPTESPTPYPTGYPTKYPTPGALPQGSGDLLQGRVLTLSKNNYIGTIRTYTGYQLQFDVKITSTIAGWSNILHFSSTGNNCCQRGDRIPGIWLYSNTARLHVRTSASGDPDGGCDPTTELEMNKFVNVKVQVLEQGTVEVYLDGQSVCKSTVSGSVEEGGQIAKVYVSDPWHDAAIGQIAHITYTPFTASPTAYPTYYPTGFPTEYPTEYPTPGLLTGINILGGKTLELEQGLFLGQLRSFQGYEFSFDVMPTSTGADWNNLFRITESDNNCCQNGDRVPAIWFYSETTRLHVRTGTDTDGDEGCDPATSLDLNEWSNVKIQVHDTSEIEVFINNESSCKRKMTGTPFPAGSLMKIYASDPWHDAAKALVKNVNYKPFSAAPTSYPSPAPTTKYPTGYPSPGHLTGVDMLNGQTLTLFQNHYLGSVTSYKGFEVTFDVKPTDTLNDWGSILHFTASDENCCNNGDRVPGVWFQASSTRMHIRTGTILNGDDGCDPTQVLAMDKWTSVRIRVRENGFLEVFYDNESVCERTMPGAVHPAGKILKVYGGDPWHDAAKGQIRNLNYLSYTLAPTQFPTNDPTAYPSPYPTVNPTPGMVSGTNILGGNILTLTQGMYLGQIRSFAGYQLNLDVKISEVMFGWSNIVHLTQTGNNCCALGDRMPAIWLYSMSTRAHIRTGTSVNHNDGCDPAEKLPLNKWTNIKIKQLDDSLLEILFDGKLVCKRDLPGSVPTGGKILKIYASDPWHVASAGQLANMTYTSFTAQPTQFPTQYPTNYPSPSPTSYPTPGHLSGVDMLDGQTITLFKNHYLGTVTSYKGYTITFDFKPTGTVIGWSNILHFTRTGNNCCSNGDRIPGIWLYSGSTRMHIRTGTSVDGNDGCNPTQQLAMNKFTAVKISVLDNGLMEVFYDKKRVCSVKMEGEIHGAGAVVEVWGSDPWFLASKGQLKNLNYESYSLAPTNFPTHYPTPGMFSYSVDMLNDKVHTLKKNTYLGKVRSLQAYELSFDIKALGTVSGWSSILHFTATGENCCKNGDRVPAIWFFHASTRLHVRTGTSENGNDGCNPVQQLGLNKFQTVKIQVVEGGDMTVFFDDVEVCGVQMNGALYPSGNMLTIYGSDPWHPAANAQIKNLVFRPFTAEPTQHPTNYPSEHPTDSPTNYPTPGILTGIDMLGGSTLDIAQNRYLGTVKSLAGYEFSIQVKIVQKAAYWRNIIHFTTGGNCCSNGQRVPALWLYSESTRLHARTGTSADGNEGCDPVAEIAMNRFVTIMIRVSDNGWIEVFFDNNSVCQRKMNGVPYPSGRTLEVWGADPWHVPAIGQIRSLNFKPYTMAPTPKPTPLPSPGMVEDGVDMLFGSAITIQKSQYIGKVYGFPGYELVFDIRPTQKINDWSSVIHFTATGSNCCNNGDRVPAVWFHSGSTRMHVRTGVSENGNDGCDPLQQLDLNKWTTVKIRVTNGYPRKMSVWYDNVNVCNRDMTGNLPNKPGKTPLTVYAGDPWHNAAAGQIRKIVYSSYAKAPLYRYYNGDIVDHFYSTNWQELQEGKKGWTYEGTQHYLLTWHTPGSVAVHRYWNGGDHFYTTNSAELGVPDPGQRIGGWTYEGVAGYCYPTQRAGTLPMHRYYLPSIQNHFYTVSSSEIGTITYGGLGKFGYTYQGILCYVVQ</sequence>
<dbReference type="SUPFAM" id="SSF49899">
    <property type="entry name" value="Concanavalin A-like lectins/glucanases"/>
    <property type="match status" value="1"/>
</dbReference>
<evidence type="ECO:0000259" key="3">
    <source>
        <dbReference type="Pfam" id="PF18885"/>
    </source>
</evidence>
<reference evidence="4" key="1">
    <citation type="submission" date="2021-01" db="EMBL/GenBank/DDBJ databases">
        <authorList>
            <person name="Corre E."/>
            <person name="Pelletier E."/>
            <person name="Niang G."/>
            <person name="Scheremetjew M."/>
            <person name="Finn R."/>
            <person name="Kale V."/>
            <person name="Holt S."/>
            <person name="Cochrane G."/>
            <person name="Meng A."/>
            <person name="Brown T."/>
            <person name="Cohen L."/>
        </authorList>
    </citation>
    <scope>NUCLEOTIDE SEQUENCE</scope>
    <source>
        <strain evidence="4">CCCM811</strain>
    </source>
</reference>
<dbReference type="PANTHER" id="PTHR46155:SF1">
    <property type="entry name" value="BIFUNCTIONAL INHIBITOR_LIPID-TRANSFER PROTEIN_SEED STORAGE 2S ALBUMIN SUPERFAMILY PROTEIN"/>
    <property type="match status" value="1"/>
</dbReference>
<organism evidence="4">
    <name type="scientific">Lotharella globosa</name>
    <dbReference type="NCBI Taxonomy" id="91324"/>
    <lineage>
        <taxon>Eukaryota</taxon>
        <taxon>Sar</taxon>
        <taxon>Rhizaria</taxon>
        <taxon>Cercozoa</taxon>
        <taxon>Chlorarachniophyceae</taxon>
        <taxon>Lotharella</taxon>
    </lineage>
</organism>
<feature type="region of interest" description="Disordered" evidence="1">
    <location>
        <begin position="186"/>
        <end position="283"/>
    </location>
</feature>
<dbReference type="Pfam" id="PF18885">
    <property type="entry name" value="DUF5648"/>
    <property type="match status" value="1"/>
</dbReference>
<dbReference type="InterPro" id="IPR013320">
    <property type="entry name" value="ConA-like_dom_sf"/>
</dbReference>
<dbReference type="InterPro" id="IPR043708">
    <property type="entry name" value="DUF5648"/>
</dbReference>
<accession>A0A7S3YHN4</accession>
<evidence type="ECO:0000313" key="4">
    <source>
        <dbReference type="EMBL" id="CAE0651887.1"/>
    </source>
</evidence>
<keyword evidence="2" id="KW-0732">Signal</keyword>
<gene>
    <name evidence="4" type="ORF">LGLO00237_LOCUS5208</name>
</gene>
<protein>
    <recommendedName>
        <fullName evidence="3">DUF5648 domain-containing protein</fullName>
    </recommendedName>
</protein>
<feature type="domain" description="DUF5648" evidence="3">
    <location>
        <begin position="1768"/>
        <end position="1908"/>
    </location>
</feature>